<dbReference type="InterPro" id="IPR000531">
    <property type="entry name" value="Beta-barrel_TonB"/>
</dbReference>
<sequence length="932" mass="102981">MSTKVSRNALMGAVGSLSLLAGLPAFAQTANEPAKAEARASAPQQPDVETIVVRGARPIFESDRAALLVQRSSDSLINVLAADEAGRLADQNIADAVSRLPGIAVEKDQGQSRYVNLRGQPRRWVTYSIDGMGIVSPEGREARFDNIPTAIASQILINKAITPDQSGDTVAGNINIRTRSALDYRGRRIAGSLSLGQVELGGGREIDASLVVADRFFDGKLGLLAQASFYEREMVTDNWETDPYLRPGSTTSGIDRRPGSETRRWAREHENKPYRLTRGNISGSVRADWNPTDLDNLFFQSVYSQFTDIELRNNYIFRLDNGATNTPATPCPTTPAPITTSGVNDICTGNVPNKGTVYGVQMNWNFRTGDIKEYILTNTIGGQHKRFGWDLNWRVNFTETEDGQDLEGTPSFRSPTTVTDRPTVDYDFTNVANNTVRLYRTNVTGGVRSKGSAVSDVEAFPMNFVDIVDAKGGDITSAWTGKFDASREATLFGAETNFKLGGLYTTREKKRRLSQYRTRLEDFTAAGVTAPTYSDFAIDTPFKGKYALGYTFRYYSGDKVRDLMQSLKDRKIGSYQDGSGEYYEVSEDILAGYGMATIRQDWGNVVAGVRLERTENTSKALPIIGGKRVLTELKSEDTLVYPSVHINYDLSEEKKLRLSVNTGAARPDFDDLAANFSIDDAPGLITGGNPNAKPEKSVGADAYFEWYMKSQGFFTIGLYYKDISEALFTQTATFGSTVLNTPDRDRSGYNFTTIRNGGDGFIYGLELVFNHTLEDYAHAAQAPDWMEGFGIRFSANFNQSEINVPAIGGVPLRKVDLPGASDFVGNFGITYEKYGISARIAYQYRTKWLQSVGAYAVVNGVVVPDGNGDIYWNDSESLSMAVRYELNDNLELTFDGVNLADHPGRRFADTELYPIEYETFGPRYMIGVRFKY</sequence>
<dbReference type="SUPFAM" id="SSF56935">
    <property type="entry name" value="Porins"/>
    <property type="match status" value="1"/>
</dbReference>
<protein>
    <submittedName>
        <fullName evidence="10">TonB-dependent receptor</fullName>
    </submittedName>
</protein>
<evidence type="ECO:0000256" key="3">
    <source>
        <dbReference type="ARBA" id="ARBA00023136"/>
    </source>
</evidence>
<proteinExistence type="inferred from homology"/>
<dbReference type="Gene3D" id="2.170.130.10">
    <property type="entry name" value="TonB-dependent receptor, plug domain"/>
    <property type="match status" value="1"/>
</dbReference>
<dbReference type="Gene3D" id="2.40.170.20">
    <property type="entry name" value="TonB-dependent receptor, beta-barrel domain"/>
    <property type="match status" value="1"/>
</dbReference>
<name>A0ABQ4PYK7_9PROT</name>
<feature type="chain" id="PRO_5045710773" evidence="7">
    <location>
        <begin position="28"/>
        <end position="932"/>
    </location>
</feature>
<reference evidence="10" key="2">
    <citation type="journal article" date="2023" name="ISME Commun">
        <title>Characterization of a bloom-associated alphaproteobacterial lineage, 'Candidatus Phycosocius': insights into freshwater algal-bacterial interactions.</title>
        <authorList>
            <person name="Tanabe Y."/>
            <person name="Yamaguchi H."/>
            <person name="Yoshida M."/>
            <person name="Kai A."/>
            <person name="Okazaki Y."/>
        </authorList>
    </citation>
    <scope>NUCLEOTIDE SEQUENCE</scope>
    <source>
        <strain evidence="10">BOTRYCO-1</strain>
    </source>
</reference>
<dbReference type="Pfam" id="PF00593">
    <property type="entry name" value="TonB_dep_Rec_b-barrel"/>
    <property type="match status" value="1"/>
</dbReference>
<keyword evidence="11" id="KW-1185">Reference proteome</keyword>
<feature type="region of interest" description="Disordered" evidence="6">
    <location>
        <begin position="241"/>
        <end position="263"/>
    </location>
</feature>
<evidence type="ECO:0000256" key="6">
    <source>
        <dbReference type="SAM" id="MobiDB-lite"/>
    </source>
</evidence>
<dbReference type="InterPro" id="IPR037066">
    <property type="entry name" value="Plug_dom_sf"/>
</dbReference>
<dbReference type="EMBL" id="BPFZ01000013">
    <property type="protein sequence ID" value="GIU67773.1"/>
    <property type="molecule type" value="Genomic_DNA"/>
</dbReference>
<evidence type="ECO:0000256" key="5">
    <source>
        <dbReference type="RuleBase" id="RU003357"/>
    </source>
</evidence>
<feature type="compositionally biased region" description="Basic and acidic residues" evidence="6">
    <location>
        <begin position="254"/>
        <end position="263"/>
    </location>
</feature>
<evidence type="ECO:0000313" key="11">
    <source>
        <dbReference type="Proteomes" id="UP001161064"/>
    </source>
</evidence>
<dbReference type="PANTHER" id="PTHR40980:SF4">
    <property type="entry name" value="TONB-DEPENDENT RECEPTOR-LIKE BETA-BARREL DOMAIN-CONTAINING PROTEIN"/>
    <property type="match status" value="1"/>
</dbReference>
<dbReference type="PANTHER" id="PTHR40980">
    <property type="entry name" value="PLUG DOMAIN-CONTAINING PROTEIN"/>
    <property type="match status" value="1"/>
</dbReference>
<keyword evidence="2 7" id="KW-0732">Signal</keyword>
<comment type="similarity">
    <text evidence="5">Belongs to the TonB-dependent receptor family.</text>
</comment>
<evidence type="ECO:0000259" key="9">
    <source>
        <dbReference type="Pfam" id="PF07715"/>
    </source>
</evidence>
<feature type="signal peptide" evidence="7">
    <location>
        <begin position="1"/>
        <end position="27"/>
    </location>
</feature>
<dbReference type="RefSeq" id="WP_284360830.1">
    <property type="nucleotide sequence ID" value="NZ_BPFZ01000013.1"/>
</dbReference>
<accession>A0ABQ4PYK7</accession>
<dbReference type="Pfam" id="PF07715">
    <property type="entry name" value="Plug"/>
    <property type="match status" value="1"/>
</dbReference>
<keyword evidence="5" id="KW-0798">TonB box</keyword>
<dbReference type="InterPro" id="IPR012910">
    <property type="entry name" value="Plug_dom"/>
</dbReference>
<evidence type="ECO:0000256" key="2">
    <source>
        <dbReference type="ARBA" id="ARBA00022729"/>
    </source>
</evidence>
<evidence type="ECO:0000256" key="4">
    <source>
        <dbReference type="ARBA" id="ARBA00023237"/>
    </source>
</evidence>
<dbReference type="InterPro" id="IPR010916">
    <property type="entry name" value="TonB_box_CS"/>
</dbReference>
<gene>
    <name evidence="10" type="ORF">PsB1_1927</name>
</gene>
<dbReference type="InterPro" id="IPR010104">
    <property type="entry name" value="TonB_rcpt_bac"/>
</dbReference>
<keyword evidence="10" id="KW-0675">Receptor</keyword>
<dbReference type="Proteomes" id="UP001161064">
    <property type="component" value="Unassembled WGS sequence"/>
</dbReference>
<dbReference type="PROSITE" id="PS00430">
    <property type="entry name" value="TONB_DEPENDENT_REC_1"/>
    <property type="match status" value="1"/>
</dbReference>
<evidence type="ECO:0000313" key="10">
    <source>
        <dbReference type="EMBL" id="GIU67773.1"/>
    </source>
</evidence>
<evidence type="ECO:0000256" key="1">
    <source>
        <dbReference type="ARBA" id="ARBA00004442"/>
    </source>
</evidence>
<organism evidence="10 11">
    <name type="scientific">Candidatus Phycosocius spiralis</name>
    <dbReference type="NCBI Taxonomy" id="2815099"/>
    <lineage>
        <taxon>Bacteria</taxon>
        <taxon>Pseudomonadati</taxon>
        <taxon>Pseudomonadota</taxon>
        <taxon>Alphaproteobacteria</taxon>
        <taxon>Caulobacterales</taxon>
        <taxon>Caulobacterales incertae sedis</taxon>
        <taxon>Candidatus Phycosocius</taxon>
    </lineage>
</organism>
<keyword evidence="4" id="KW-0998">Cell outer membrane</keyword>
<evidence type="ECO:0000256" key="7">
    <source>
        <dbReference type="SAM" id="SignalP"/>
    </source>
</evidence>
<dbReference type="NCBIfam" id="TIGR01782">
    <property type="entry name" value="TonB-Xanth-Caul"/>
    <property type="match status" value="1"/>
</dbReference>
<keyword evidence="3 5" id="KW-0472">Membrane</keyword>
<feature type="domain" description="TonB-dependent receptor plug" evidence="9">
    <location>
        <begin position="71"/>
        <end position="167"/>
    </location>
</feature>
<feature type="domain" description="TonB-dependent receptor-like beta-barrel" evidence="8">
    <location>
        <begin position="478"/>
        <end position="899"/>
    </location>
</feature>
<comment type="subcellular location">
    <subcellularLocation>
        <location evidence="1 5">Cell outer membrane</location>
    </subcellularLocation>
</comment>
<reference evidence="10" key="1">
    <citation type="submission" date="2021-05" db="EMBL/GenBank/DDBJ databases">
        <authorList>
            <person name="Tanabe Y."/>
        </authorList>
    </citation>
    <scope>NUCLEOTIDE SEQUENCE</scope>
    <source>
        <strain evidence="10">BOTRYCO-1</strain>
    </source>
</reference>
<evidence type="ECO:0000259" key="8">
    <source>
        <dbReference type="Pfam" id="PF00593"/>
    </source>
</evidence>
<dbReference type="InterPro" id="IPR036942">
    <property type="entry name" value="Beta-barrel_TonB_sf"/>
</dbReference>
<comment type="caution">
    <text evidence="10">The sequence shown here is derived from an EMBL/GenBank/DDBJ whole genome shotgun (WGS) entry which is preliminary data.</text>
</comment>